<protein>
    <submittedName>
        <fullName evidence="4">Putative arylalkylamine n-acetyltransferase</fullName>
    </submittedName>
</protein>
<dbReference type="PANTHER" id="PTHR10908:SF0">
    <property type="entry name" value="SEROTONIN N-ACETYLTRANSFERASE"/>
    <property type="match status" value="1"/>
</dbReference>
<reference evidence="4 5" key="1">
    <citation type="journal article" date="2002" name="Proc. Natl. Acad. Sci. U.S.A.">
        <title>Genome sequence of a serotype M3 strain of group A Streptococcus: phage-encoded toxins, the high-virulence phenotype, and clone emergence.</title>
        <authorList>
            <person name="Beres S.B."/>
            <person name="Sylva G.L."/>
            <person name="Barbian K.D."/>
            <person name="Lei B."/>
            <person name="Hoff J.S."/>
            <person name="Mammarella N.D."/>
            <person name="Liu M.Y."/>
            <person name="Smoot J.C."/>
            <person name="Porcella S.F."/>
            <person name="Parkins L.D."/>
            <person name="Campbell D.S."/>
            <person name="Smith T.M."/>
            <person name="McCormick J.K."/>
            <person name="Leung D.Y."/>
            <person name="Schlievert P.M."/>
            <person name="Musser J.M."/>
        </authorList>
    </citation>
    <scope>NUCLEOTIDE SEQUENCE [LARGE SCALE GENOMIC DNA]</scope>
    <source>
        <strain evidence="5">ATCC BAA-595 / MGAS315</strain>
    </source>
</reference>
<dbReference type="InterPro" id="IPR016181">
    <property type="entry name" value="Acyl_CoA_acyltransferase"/>
</dbReference>
<dbReference type="GO" id="GO:0008080">
    <property type="term" value="F:N-acetyltransferase activity"/>
    <property type="evidence" value="ECO:0007669"/>
    <property type="project" value="UniProtKB-ARBA"/>
</dbReference>
<dbReference type="EMBL" id="AE014074">
    <property type="protein sequence ID" value="AAM78860.1"/>
    <property type="molecule type" value="Genomic_DNA"/>
</dbReference>
<feature type="domain" description="N-acetyltransferase" evidence="3">
    <location>
        <begin position="1"/>
        <end position="160"/>
    </location>
</feature>
<dbReference type="KEGG" id="spg:SpyM3_0253"/>
<dbReference type="Pfam" id="PF00583">
    <property type="entry name" value="Acetyltransf_1"/>
    <property type="match status" value="1"/>
</dbReference>
<dbReference type="CDD" id="cd04301">
    <property type="entry name" value="NAT_SF"/>
    <property type="match status" value="1"/>
</dbReference>
<dbReference type="InterPro" id="IPR000182">
    <property type="entry name" value="GNAT_dom"/>
</dbReference>
<evidence type="ECO:0000256" key="1">
    <source>
        <dbReference type="ARBA" id="ARBA00022679"/>
    </source>
</evidence>
<keyword evidence="2" id="KW-0012">Acyltransferase</keyword>
<dbReference type="Gene3D" id="3.40.630.30">
    <property type="match status" value="1"/>
</dbReference>
<proteinExistence type="predicted"/>
<organism evidence="4 5">
    <name type="scientific">Streptococcus pyogenes serotype M3 (strain ATCC BAA-595 / MGAS315)</name>
    <dbReference type="NCBI Taxonomy" id="198466"/>
    <lineage>
        <taxon>Bacteria</taxon>
        <taxon>Bacillati</taxon>
        <taxon>Bacillota</taxon>
        <taxon>Bacilli</taxon>
        <taxon>Lactobacillales</taxon>
        <taxon>Streptococcaceae</taxon>
        <taxon>Streptococcus</taxon>
    </lineage>
</organism>
<evidence type="ECO:0000313" key="4">
    <source>
        <dbReference type="EMBL" id="AAM78860.1"/>
    </source>
</evidence>
<gene>
    <name evidence="4" type="ordered locus">SpyM3_0253</name>
</gene>
<evidence type="ECO:0000256" key="2">
    <source>
        <dbReference type="ARBA" id="ARBA00023315"/>
    </source>
</evidence>
<evidence type="ECO:0000259" key="3">
    <source>
        <dbReference type="PROSITE" id="PS51186"/>
    </source>
</evidence>
<sequence>MLIRQVQGSDLEVIATIESDNFSPQEATTRAVLEERIRLIPDTFLVALIDQEIVGYIEGPVVTTPILEDSLFHGVTKNPKTGGYIAITSLSIAKHFQQQGVGTALLAALKDLVVAQQRTGLILTCHDYLISYYEMNGFINQGISESQHGGTLWYQMIWKL</sequence>
<dbReference type="RefSeq" id="WP_002985926.1">
    <property type="nucleotide sequence ID" value="NC_004070.1"/>
</dbReference>
<dbReference type="AlphaFoldDB" id="A0A0H2UT91"/>
<dbReference type="PROSITE" id="PS51186">
    <property type="entry name" value="GNAT"/>
    <property type="match status" value="1"/>
</dbReference>
<evidence type="ECO:0000313" key="5">
    <source>
        <dbReference type="Proteomes" id="UP000000564"/>
    </source>
</evidence>
<name>A0A0H2UT91_STRP3</name>
<dbReference type="HOGENOM" id="CLU_061829_2_0_9"/>
<keyword evidence="1 4" id="KW-0808">Transferase</keyword>
<dbReference type="Proteomes" id="UP000000564">
    <property type="component" value="Chromosome"/>
</dbReference>
<dbReference type="PANTHER" id="PTHR10908">
    <property type="entry name" value="SEROTONIN N-ACETYLTRANSFERASE"/>
    <property type="match status" value="1"/>
</dbReference>
<accession>A0A0H2UT91</accession>
<dbReference type="InterPro" id="IPR051635">
    <property type="entry name" value="SNAT-like"/>
</dbReference>
<dbReference type="SUPFAM" id="SSF55729">
    <property type="entry name" value="Acyl-CoA N-acyltransferases (Nat)"/>
    <property type="match status" value="1"/>
</dbReference>